<organism evidence="1">
    <name type="scientific">marine metagenome</name>
    <dbReference type="NCBI Taxonomy" id="408172"/>
    <lineage>
        <taxon>unclassified sequences</taxon>
        <taxon>metagenomes</taxon>
        <taxon>ecological metagenomes</taxon>
    </lineage>
</organism>
<evidence type="ECO:0000313" key="1">
    <source>
        <dbReference type="EMBL" id="SVE51989.1"/>
    </source>
</evidence>
<sequence length="31" mass="3428">IEEFQVTFNYLFYSVTDGVTIGNSGGTQNLI</sequence>
<gene>
    <name evidence="1" type="ORF">METZ01_LOCUS504843</name>
</gene>
<dbReference type="AlphaFoldDB" id="A0A383E5V9"/>
<name>A0A383E5V9_9ZZZZ</name>
<protein>
    <submittedName>
        <fullName evidence="1">Uncharacterized protein</fullName>
    </submittedName>
</protein>
<feature type="non-terminal residue" evidence="1">
    <location>
        <position position="1"/>
    </location>
</feature>
<accession>A0A383E5V9</accession>
<proteinExistence type="predicted"/>
<dbReference type="EMBL" id="UINC01222982">
    <property type="protein sequence ID" value="SVE51989.1"/>
    <property type="molecule type" value="Genomic_DNA"/>
</dbReference>
<reference evidence="1" key="1">
    <citation type="submission" date="2018-05" db="EMBL/GenBank/DDBJ databases">
        <authorList>
            <person name="Lanie J.A."/>
            <person name="Ng W.-L."/>
            <person name="Kazmierczak K.M."/>
            <person name="Andrzejewski T.M."/>
            <person name="Davidsen T.M."/>
            <person name="Wayne K.J."/>
            <person name="Tettelin H."/>
            <person name="Glass J.I."/>
            <person name="Rusch D."/>
            <person name="Podicherti R."/>
            <person name="Tsui H.-C.T."/>
            <person name="Winkler M.E."/>
        </authorList>
    </citation>
    <scope>NUCLEOTIDE SEQUENCE</scope>
</reference>